<dbReference type="EMBL" id="BMRG01000005">
    <property type="protein sequence ID" value="GGP58289.1"/>
    <property type="molecule type" value="Genomic_DNA"/>
</dbReference>
<evidence type="ECO:0000313" key="8">
    <source>
        <dbReference type="EMBL" id="GGP58289.1"/>
    </source>
</evidence>
<name>A0A918AMI8_9PSEU</name>
<dbReference type="InterPro" id="IPR011990">
    <property type="entry name" value="TPR-like_helical_dom_sf"/>
</dbReference>
<keyword evidence="4" id="KW-0804">Transcription</keyword>
<dbReference type="PROSITE" id="PS50005">
    <property type="entry name" value="TPR"/>
    <property type="match status" value="1"/>
</dbReference>
<dbReference type="Pfam" id="PF13401">
    <property type="entry name" value="AAA_22"/>
    <property type="match status" value="1"/>
</dbReference>
<evidence type="ECO:0000256" key="6">
    <source>
        <dbReference type="PROSITE-ProRule" id="PRU01091"/>
    </source>
</evidence>
<reference evidence="8" key="1">
    <citation type="journal article" date="2014" name="Int. J. Syst. Evol. Microbiol.">
        <title>Complete genome sequence of Corynebacterium casei LMG S-19264T (=DSM 44701T), isolated from a smear-ripened cheese.</title>
        <authorList>
            <consortium name="US DOE Joint Genome Institute (JGI-PGF)"/>
            <person name="Walter F."/>
            <person name="Albersmeier A."/>
            <person name="Kalinowski J."/>
            <person name="Ruckert C."/>
        </authorList>
    </citation>
    <scope>NUCLEOTIDE SEQUENCE</scope>
    <source>
        <strain evidence="8">JCM 3313</strain>
    </source>
</reference>
<dbReference type="InterPro" id="IPR051677">
    <property type="entry name" value="AfsR-DnrI-RedD_regulator"/>
</dbReference>
<dbReference type="SUPFAM" id="SSF48452">
    <property type="entry name" value="TPR-like"/>
    <property type="match status" value="3"/>
</dbReference>
<dbReference type="SMART" id="SM00028">
    <property type="entry name" value="TPR"/>
    <property type="match status" value="6"/>
</dbReference>
<dbReference type="InterPro" id="IPR019734">
    <property type="entry name" value="TPR_rpt"/>
</dbReference>
<dbReference type="PROSITE" id="PS51755">
    <property type="entry name" value="OMPR_PHOB"/>
    <property type="match status" value="1"/>
</dbReference>
<evidence type="ECO:0000313" key="9">
    <source>
        <dbReference type="Proteomes" id="UP000639606"/>
    </source>
</evidence>
<keyword evidence="9" id="KW-1185">Reference proteome</keyword>
<gene>
    <name evidence="8" type="ORF">GCM10010185_33430</name>
</gene>
<dbReference type="PANTHER" id="PTHR35807:SF1">
    <property type="entry name" value="TRANSCRIPTIONAL REGULATOR REDD"/>
    <property type="match status" value="1"/>
</dbReference>
<dbReference type="InterPro" id="IPR036388">
    <property type="entry name" value="WH-like_DNA-bd_sf"/>
</dbReference>
<dbReference type="Gene3D" id="1.25.40.10">
    <property type="entry name" value="Tetratricopeptide repeat domain"/>
    <property type="match status" value="3"/>
</dbReference>
<dbReference type="SMART" id="SM00862">
    <property type="entry name" value="Trans_reg_C"/>
    <property type="match status" value="1"/>
</dbReference>
<protein>
    <submittedName>
        <fullName evidence="8">SARP family transcriptional regulator</fullName>
    </submittedName>
</protein>
<keyword evidence="5" id="KW-0802">TPR repeat</keyword>
<dbReference type="RefSeq" id="WP_189224173.1">
    <property type="nucleotide sequence ID" value="NZ_BMRG01000005.1"/>
</dbReference>
<comment type="caution">
    <text evidence="8">The sequence shown here is derived from an EMBL/GenBank/DDBJ whole genome shotgun (WGS) entry which is preliminary data.</text>
</comment>
<dbReference type="InterPro" id="IPR049945">
    <property type="entry name" value="AAA_22"/>
</dbReference>
<dbReference type="SMART" id="SM01043">
    <property type="entry name" value="BTAD"/>
    <property type="match status" value="1"/>
</dbReference>
<dbReference type="Pfam" id="PF13424">
    <property type="entry name" value="TPR_12"/>
    <property type="match status" value="1"/>
</dbReference>
<accession>A0A918AMI8</accession>
<keyword evidence="2" id="KW-0805">Transcription regulation</keyword>
<comment type="similarity">
    <text evidence="1">Belongs to the AfsR/DnrI/RedD regulatory family.</text>
</comment>
<feature type="DNA-binding region" description="OmpR/PhoB-type" evidence="6">
    <location>
        <begin position="1"/>
        <end position="90"/>
    </location>
</feature>
<dbReference type="InterPro" id="IPR005158">
    <property type="entry name" value="BTAD"/>
</dbReference>
<proteinExistence type="inferred from homology"/>
<evidence type="ECO:0000256" key="5">
    <source>
        <dbReference type="PROSITE-ProRule" id="PRU00339"/>
    </source>
</evidence>
<dbReference type="InterPro" id="IPR016032">
    <property type="entry name" value="Sig_transdc_resp-reg_C-effctor"/>
</dbReference>
<dbReference type="GO" id="GO:0016887">
    <property type="term" value="F:ATP hydrolysis activity"/>
    <property type="evidence" value="ECO:0007669"/>
    <property type="project" value="InterPro"/>
</dbReference>
<dbReference type="Proteomes" id="UP000639606">
    <property type="component" value="Unassembled WGS sequence"/>
</dbReference>
<organism evidence="8 9">
    <name type="scientific">Saccharothrix coeruleofusca</name>
    <dbReference type="NCBI Taxonomy" id="33919"/>
    <lineage>
        <taxon>Bacteria</taxon>
        <taxon>Bacillati</taxon>
        <taxon>Actinomycetota</taxon>
        <taxon>Actinomycetes</taxon>
        <taxon>Pseudonocardiales</taxon>
        <taxon>Pseudonocardiaceae</taxon>
        <taxon>Saccharothrix</taxon>
    </lineage>
</organism>
<evidence type="ECO:0000256" key="1">
    <source>
        <dbReference type="ARBA" id="ARBA00005820"/>
    </source>
</evidence>
<dbReference type="Gene3D" id="3.40.50.300">
    <property type="entry name" value="P-loop containing nucleotide triphosphate hydrolases"/>
    <property type="match status" value="1"/>
</dbReference>
<evidence type="ECO:0000256" key="2">
    <source>
        <dbReference type="ARBA" id="ARBA00023015"/>
    </source>
</evidence>
<dbReference type="CDD" id="cd15831">
    <property type="entry name" value="BTAD"/>
    <property type="match status" value="1"/>
</dbReference>
<dbReference type="GO" id="GO:0000160">
    <property type="term" value="P:phosphorelay signal transduction system"/>
    <property type="evidence" value="ECO:0007669"/>
    <property type="project" value="InterPro"/>
</dbReference>
<dbReference type="PANTHER" id="PTHR35807">
    <property type="entry name" value="TRANSCRIPTIONAL REGULATOR REDD-RELATED"/>
    <property type="match status" value="1"/>
</dbReference>
<dbReference type="Pfam" id="PF00486">
    <property type="entry name" value="Trans_reg_C"/>
    <property type="match status" value="1"/>
</dbReference>
<keyword evidence="3 6" id="KW-0238">DNA-binding</keyword>
<dbReference type="InterPro" id="IPR027417">
    <property type="entry name" value="P-loop_NTPase"/>
</dbReference>
<feature type="domain" description="OmpR/PhoB-type" evidence="7">
    <location>
        <begin position="1"/>
        <end position="90"/>
    </location>
</feature>
<evidence type="ECO:0000256" key="4">
    <source>
        <dbReference type="ARBA" id="ARBA00023163"/>
    </source>
</evidence>
<dbReference type="AlphaFoldDB" id="A0A918AMI8"/>
<dbReference type="GO" id="GO:0006355">
    <property type="term" value="P:regulation of DNA-templated transcription"/>
    <property type="evidence" value="ECO:0007669"/>
    <property type="project" value="InterPro"/>
</dbReference>
<reference evidence="8" key="2">
    <citation type="submission" date="2020-09" db="EMBL/GenBank/DDBJ databases">
        <authorList>
            <person name="Sun Q."/>
            <person name="Ohkuma M."/>
        </authorList>
    </citation>
    <scope>NUCLEOTIDE SEQUENCE</scope>
    <source>
        <strain evidence="8">JCM 3313</strain>
    </source>
</reference>
<evidence type="ECO:0000259" key="7">
    <source>
        <dbReference type="PROSITE" id="PS51755"/>
    </source>
</evidence>
<dbReference type="InterPro" id="IPR001867">
    <property type="entry name" value="OmpR/PhoB-type_DNA-bd"/>
</dbReference>
<dbReference type="Gene3D" id="1.10.10.10">
    <property type="entry name" value="Winged helix-like DNA-binding domain superfamily/Winged helix DNA-binding domain"/>
    <property type="match status" value="2"/>
</dbReference>
<dbReference type="PRINTS" id="PR00364">
    <property type="entry name" value="DISEASERSIST"/>
</dbReference>
<dbReference type="GO" id="GO:0003677">
    <property type="term" value="F:DNA binding"/>
    <property type="evidence" value="ECO:0007669"/>
    <property type="project" value="UniProtKB-UniRule"/>
</dbReference>
<evidence type="ECO:0000256" key="3">
    <source>
        <dbReference type="ARBA" id="ARBA00023125"/>
    </source>
</evidence>
<feature type="repeat" description="TPR" evidence="5">
    <location>
        <begin position="719"/>
        <end position="752"/>
    </location>
</feature>
<dbReference type="SUPFAM" id="SSF52540">
    <property type="entry name" value="P-loop containing nucleoside triphosphate hydrolases"/>
    <property type="match status" value="1"/>
</dbReference>
<dbReference type="SUPFAM" id="SSF46894">
    <property type="entry name" value="C-terminal effector domain of the bipartite response regulators"/>
    <property type="match status" value="1"/>
</dbReference>
<sequence length="1009" mass="108201">MSIRFEVLGPLRVWHGGVLVPVPLGKVRVLLATLLLRAGRPVSAAELEERLWGGPARSRSALHMVVTRLRRVLGAARVVHTVPEGYLAELEEGALDLHRFRALAAEERFAEALALWRGAPLPDVRSDQLHEELVPLLEERLFVLERRVEADLAAGRCAELVAELRGLTGQHPLRERFWGQLMRALYHCGRQAEALSAYRSMSRTLADELGVDPSAELRELHQRILREEVAVRPAVVPQQLPLDVAAFSGRQDHLNALDALLTGGGTPVGIVVLTGVAGIGKTALAVRWAHRVRHRFDDGQLFVDLRGYDSAGPLDPDRVLAQFLRALGVPAERLPAEREELTALYRSHVADRRLLVVLDNAASAAQVRPLLPGSATCAVVITSRGELRSLAAFHGARSLRLEVLPAGDSAALLRVLLPGVGREERAELAELCGYLPLALRIAAANMAGYSRPDAYLDALRGSHRLAHLVLEDDPGSAVRPAFELSRRALNDATQRVFRLLAVVPGPDFDRDAVADLVGCSREEADRVLDRLVSASLVEHGGQGRHHLHDLLREYAKDLLDAQEAEEARTRLFEGYLVRVLAAAAILYPHMPSALPDGFPADPGVFGSRDAALAWLDAEHPNLLSAIADAAARGPRAVAWRLAFGLRGHFWARRRLDGWLEVGRAALAAARAESNPIGCAAAELVLAVAEYCASRTGEAIGHYRAALDHADLDRWPQARAIALGGLGLAHRERGQLTEAAECFRSAFAVNTESGRAINLSNLGAVAFELGDLVEARVALDRALEALTALESPIGQAVVLNTIGGILRLQGDFISARDHQDRALVLFRSAGHTRGEAATLENLAVIASDCGDHGEAVELASAALALAEEGEDLWNQVDALNALAGAQRLAGRCDAAADGFRRALRLAAGTGYVLGEIRALCGVALVPGEEDVSAARRAVDLASGMGARIALGQAGTALARVHLVGGDVAAARRAAEAALLIQREGGYRVDEEKTLSLLAEVRAAGAAQVLW</sequence>
<dbReference type="Pfam" id="PF03704">
    <property type="entry name" value="BTAD"/>
    <property type="match status" value="1"/>
</dbReference>